<gene>
    <name evidence="5" type="primary">dnaG_1</name>
    <name evidence="5" type="ORF">SPSIL_009860</name>
</gene>
<dbReference type="EC" id="2.7.7.-" evidence="5"/>
<dbReference type="PANTHER" id="PTHR30313:SF2">
    <property type="entry name" value="DNA PRIMASE"/>
    <property type="match status" value="1"/>
</dbReference>
<name>A0ABZ3IGQ9_9FIRM</name>
<dbReference type="InterPro" id="IPR002694">
    <property type="entry name" value="Znf_CHC2"/>
</dbReference>
<dbReference type="InterPro" id="IPR050219">
    <property type="entry name" value="DnaG_primase"/>
</dbReference>
<reference evidence="5" key="1">
    <citation type="submission" date="2024-05" db="EMBL/GenBank/DDBJ databases">
        <title>Isolation and characterization of Sporomusa carbonis sp. nov., a carboxydotrophic hydrogenogen in the genus of Sporomusa isolated from a charcoal burning pile.</title>
        <authorList>
            <person name="Boeer T."/>
            <person name="Rosenbaum F."/>
            <person name="Eysell L."/>
            <person name="Mueller V."/>
            <person name="Daniel R."/>
            <person name="Poehlein A."/>
        </authorList>
    </citation>
    <scope>NUCLEOTIDE SEQUENCE [LARGE SCALE GENOMIC DNA]</scope>
    <source>
        <strain evidence="5">DSM 10669</strain>
    </source>
</reference>
<dbReference type="SMART" id="SM00400">
    <property type="entry name" value="ZnF_CHCC"/>
    <property type="match status" value="1"/>
</dbReference>
<keyword evidence="1" id="KW-0479">Metal-binding</keyword>
<evidence type="ECO:0000313" key="5">
    <source>
        <dbReference type="EMBL" id="XFO64877.1"/>
    </source>
</evidence>
<accession>A0ABZ3IGQ9</accession>
<evidence type="ECO:0000256" key="2">
    <source>
        <dbReference type="ARBA" id="ARBA00022771"/>
    </source>
</evidence>
<dbReference type="EMBL" id="CP155573">
    <property type="protein sequence ID" value="XFO64877.1"/>
    <property type="molecule type" value="Genomic_DNA"/>
</dbReference>
<dbReference type="InterPro" id="IPR036977">
    <property type="entry name" value="DNA_primase_Znf_CHC2"/>
</dbReference>
<dbReference type="SUPFAM" id="SSF57783">
    <property type="entry name" value="Zinc beta-ribbon"/>
    <property type="match status" value="1"/>
</dbReference>
<organism evidence="5 6">
    <name type="scientific">Sporomusa silvacetica DSM 10669</name>
    <dbReference type="NCBI Taxonomy" id="1123289"/>
    <lineage>
        <taxon>Bacteria</taxon>
        <taxon>Bacillati</taxon>
        <taxon>Bacillota</taxon>
        <taxon>Negativicutes</taxon>
        <taxon>Selenomonadales</taxon>
        <taxon>Sporomusaceae</taxon>
        <taxon>Sporomusa</taxon>
    </lineage>
</organism>
<keyword evidence="5" id="KW-0808">Transferase</keyword>
<keyword evidence="6" id="KW-1185">Reference proteome</keyword>
<sequence length="209" mass="23910">MIPTEDFSLIQVIKEALSIEQAVNRYLPGLTLRRRGRRLWGCCPFHGEKTPSFTIIPDADQFRCFGCGEYGDTIDLVAKAMSLSLPDTVKLLASDLGIKGITDDQARRKVKTRIEHERELKERMDCFADKVKEDYRFLRGLCDSVERYLREKASCAADLDNPEVIGAIYILSEIEIIFDYLLSDNVEMQYEGMCGVEELRECIKHVAMK</sequence>
<evidence type="ECO:0000256" key="3">
    <source>
        <dbReference type="ARBA" id="ARBA00022833"/>
    </source>
</evidence>
<dbReference type="RefSeq" id="WP_094602862.1">
    <property type="nucleotide sequence ID" value="NZ_CP155573.1"/>
</dbReference>
<proteinExistence type="predicted"/>
<protein>
    <submittedName>
        <fullName evidence="5">DNA primase</fullName>
        <ecNumber evidence="5">2.7.7.-</ecNumber>
    </submittedName>
</protein>
<evidence type="ECO:0000256" key="1">
    <source>
        <dbReference type="ARBA" id="ARBA00022723"/>
    </source>
</evidence>
<dbReference type="Pfam" id="PF01807">
    <property type="entry name" value="Zn_ribbon_DnaG"/>
    <property type="match status" value="1"/>
</dbReference>
<keyword evidence="5" id="KW-0548">Nucleotidyltransferase</keyword>
<evidence type="ECO:0000313" key="6">
    <source>
        <dbReference type="Proteomes" id="UP000216752"/>
    </source>
</evidence>
<keyword evidence="2" id="KW-0863">Zinc-finger</keyword>
<feature type="domain" description="Zinc finger CHC2-type" evidence="4">
    <location>
        <begin position="39"/>
        <end position="93"/>
    </location>
</feature>
<dbReference type="Gene3D" id="3.90.580.10">
    <property type="entry name" value="Zinc finger, CHC2-type domain"/>
    <property type="match status" value="1"/>
</dbReference>
<dbReference type="PANTHER" id="PTHR30313">
    <property type="entry name" value="DNA PRIMASE"/>
    <property type="match status" value="1"/>
</dbReference>
<keyword evidence="3" id="KW-0862">Zinc</keyword>
<evidence type="ECO:0000259" key="4">
    <source>
        <dbReference type="SMART" id="SM00400"/>
    </source>
</evidence>
<dbReference type="Proteomes" id="UP000216752">
    <property type="component" value="Chromosome"/>
</dbReference>
<dbReference type="GO" id="GO:0016779">
    <property type="term" value="F:nucleotidyltransferase activity"/>
    <property type="evidence" value="ECO:0007669"/>
    <property type="project" value="UniProtKB-KW"/>
</dbReference>